<dbReference type="eggNOG" id="COG2095">
    <property type="taxonomic scope" value="Bacteria"/>
</dbReference>
<protein>
    <recommendedName>
        <fullName evidence="7">UPF0056 membrane protein</fullName>
    </recommendedName>
</protein>
<dbReference type="HOGENOM" id="CLU_079909_2_1_11"/>
<evidence type="ECO:0000256" key="2">
    <source>
        <dbReference type="ARBA" id="ARBA00009784"/>
    </source>
</evidence>
<dbReference type="PANTHER" id="PTHR33508">
    <property type="entry name" value="UPF0056 MEMBRANE PROTEIN YHCE"/>
    <property type="match status" value="1"/>
</dbReference>
<feature type="transmembrane region" description="Helical" evidence="7">
    <location>
        <begin position="152"/>
        <end position="174"/>
    </location>
</feature>
<feature type="compositionally biased region" description="Basic and acidic residues" evidence="8">
    <location>
        <begin position="1"/>
        <end position="19"/>
    </location>
</feature>
<dbReference type="Proteomes" id="UP000003822">
    <property type="component" value="Unassembled WGS sequence"/>
</dbReference>
<dbReference type="AlphaFoldDB" id="G9PGU9"/>
<keyword evidence="3" id="KW-1003">Cell membrane</keyword>
<dbReference type="GO" id="GO:0005886">
    <property type="term" value="C:plasma membrane"/>
    <property type="evidence" value="ECO:0007669"/>
    <property type="project" value="UniProtKB-SubCell"/>
</dbReference>
<evidence type="ECO:0000256" key="5">
    <source>
        <dbReference type="ARBA" id="ARBA00022989"/>
    </source>
</evidence>
<evidence type="ECO:0000256" key="4">
    <source>
        <dbReference type="ARBA" id="ARBA00022692"/>
    </source>
</evidence>
<feature type="transmembrane region" description="Helical" evidence="7">
    <location>
        <begin position="180"/>
        <end position="201"/>
    </location>
</feature>
<dbReference type="PANTHER" id="PTHR33508:SF1">
    <property type="entry name" value="UPF0056 MEMBRANE PROTEIN YHCE"/>
    <property type="match status" value="1"/>
</dbReference>
<dbReference type="EMBL" id="ACRN01000012">
    <property type="protein sequence ID" value="EHM87602.1"/>
    <property type="molecule type" value="Genomic_DNA"/>
</dbReference>
<reference evidence="9 10" key="1">
    <citation type="submission" date="2011-10" db="EMBL/GenBank/DDBJ databases">
        <title>The Genome Sequence of Actinomyces graevenitzii C83.</title>
        <authorList>
            <consortium name="The Broad Institute Genome Sequencing Platform"/>
            <consortium name="The Broad Institute Genome Sequencing Center for Infectious Disease"/>
            <person name="Earl A."/>
            <person name="Ward D."/>
            <person name="Feldgarden M."/>
            <person name="Gevers D."/>
            <person name="Sibley C.D."/>
            <person name="Field T.R."/>
            <person name="Grinwis M."/>
            <person name="Eshaghurshan C.S."/>
            <person name="Surette M.G."/>
            <person name="Young S.K."/>
            <person name="Zeng Q."/>
            <person name="Gargeya S."/>
            <person name="Fitzgerald M."/>
            <person name="Haas B."/>
            <person name="Abouelleil A."/>
            <person name="Alvarado L."/>
            <person name="Arachchi H.M."/>
            <person name="Berlin A."/>
            <person name="Brown A."/>
            <person name="Chapman S.B."/>
            <person name="Chen Z."/>
            <person name="Dunbar C."/>
            <person name="Freedman E."/>
            <person name="Gearin G."/>
            <person name="Goldberg J."/>
            <person name="Griggs A."/>
            <person name="Gujja S."/>
            <person name="Heiman D."/>
            <person name="Howarth C."/>
            <person name="Larson L."/>
            <person name="Lui A."/>
            <person name="MacDonald P.J.P."/>
            <person name="Montmayeur A."/>
            <person name="Murphy C."/>
            <person name="Neiman D."/>
            <person name="Pearson M."/>
            <person name="Priest M."/>
            <person name="Roberts A."/>
            <person name="Saif S."/>
            <person name="Shea T."/>
            <person name="Shenoy N."/>
            <person name="Sisk P."/>
            <person name="Stolte C."/>
            <person name="Sykes S."/>
            <person name="Wortman J."/>
            <person name="Nusbaum C."/>
            <person name="Birren B."/>
        </authorList>
    </citation>
    <scope>NUCLEOTIDE SEQUENCE [LARGE SCALE GENOMIC DNA]</scope>
    <source>
        <strain evidence="9 10">C83</strain>
    </source>
</reference>
<dbReference type="InterPro" id="IPR002771">
    <property type="entry name" value="Multi_antbiot-R_MarC"/>
</dbReference>
<dbReference type="PATRIC" id="fig|435830.3.peg.1417"/>
<feature type="transmembrane region" description="Helical" evidence="7">
    <location>
        <begin position="88"/>
        <end position="108"/>
    </location>
</feature>
<comment type="similarity">
    <text evidence="2 7">Belongs to the UPF0056 (MarC) family.</text>
</comment>
<evidence type="ECO:0000256" key="8">
    <source>
        <dbReference type="SAM" id="MobiDB-lite"/>
    </source>
</evidence>
<evidence type="ECO:0000313" key="9">
    <source>
        <dbReference type="EMBL" id="EHM87602.1"/>
    </source>
</evidence>
<comment type="caution">
    <text evidence="7">Lacks conserved residue(s) required for the propagation of feature annotation.</text>
</comment>
<evidence type="ECO:0000256" key="3">
    <source>
        <dbReference type="ARBA" id="ARBA00022475"/>
    </source>
</evidence>
<accession>G9PGU9</accession>
<proteinExistence type="inferred from homology"/>
<feature type="transmembrane region" description="Helical" evidence="7">
    <location>
        <begin position="222"/>
        <end position="242"/>
    </location>
</feature>
<keyword evidence="10" id="KW-1185">Reference proteome</keyword>
<gene>
    <name evidence="9" type="ORF">HMPREF0045_01473</name>
</gene>
<evidence type="ECO:0000256" key="7">
    <source>
        <dbReference type="RuleBase" id="RU362048"/>
    </source>
</evidence>
<dbReference type="NCBIfam" id="TIGR00427">
    <property type="entry name" value="NAAT family transporter"/>
    <property type="match status" value="1"/>
</dbReference>
<keyword evidence="4 7" id="KW-0812">Transmembrane</keyword>
<keyword evidence="5 7" id="KW-1133">Transmembrane helix</keyword>
<comment type="caution">
    <text evidence="9">The sequence shown here is derived from an EMBL/GenBank/DDBJ whole genome shotgun (WGS) entry which is preliminary data.</text>
</comment>
<dbReference type="Pfam" id="PF01914">
    <property type="entry name" value="MarC"/>
    <property type="match status" value="1"/>
</dbReference>
<feature type="transmembrane region" description="Helical" evidence="7">
    <location>
        <begin position="43"/>
        <end position="67"/>
    </location>
</feature>
<keyword evidence="6 7" id="KW-0472">Membrane</keyword>
<comment type="subcellular location">
    <subcellularLocation>
        <location evidence="1 7">Cell membrane</location>
        <topology evidence="1 7">Multi-pass membrane protein</topology>
    </subcellularLocation>
</comment>
<evidence type="ECO:0000256" key="6">
    <source>
        <dbReference type="ARBA" id="ARBA00023136"/>
    </source>
</evidence>
<organism evidence="9 10">
    <name type="scientific">Actinomyces graevenitzii C83</name>
    <dbReference type="NCBI Taxonomy" id="435830"/>
    <lineage>
        <taxon>Bacteria</taxon>
        <taxon>Bacillati</taxon>
        <taxon>Actinomycetota</taxon>
        <taxon>Actinomycetes</taxon>
        <taxon>Actinomycetales</taxon>
        <taxon>Actinomycetaceae</taxon>
        <taxon>Actinomyces</taxon>
    </lineage>
</organism>
<name>G9PGU9_9ACTO</name>
<sequence length="245" mass="25908">MGHRGGRDDRAPEHRDFRPPPRLTRPLTHTRVAPVKIDSMTSVFAGISASILALAPITNPIGALAAFAGLTAGNTPAAIRSQAWKTGIYVFAILTTFTVCGSFIMRFFGFDLPSLQIAGGLVVAHSGFSMLENKRRSTNEEDQHATLKEDVSFSPMALPLIAGPGSIGVVIALAARNTAVGFQIGIVLGILITAATIAVLLRYGTPWIDKLGATGVGAITRIMGFLILVIGVELVIHGIRALQLF</sequence>
<evidence type="ECO:0000256" key="1">
    <source>
        <dbReference type="ARBA" id="ARBA00004651"/>
    </source>
</evidence>
<evidence type="ECO:0000313" key="10">
    <source>
        <dbReference type="Proteomes" id="UP000003822"/>
    </source>
</evidence>
<feature type="region of interest" description="Disordered" evidence="8">
    <location>
        <begin position="1"/>
        <end position="26"/>
    </location>
</feature>